<sequence>MSGLKIDDLSFCEIEVYNDLKVQGGLFPNQLFKGISNIFGDDLAEFDKHPGEYSLEKETTDKFGIKHKISAKKTENSKVITSTSNNTKGGAEYFGSILSVM</sequence>
<name>A0A9E3H9Y1_9NOST</name>
<dbReference type="EMBL" id="JAHHHW010000111">
    <property type="protein sequence ID" value="MBW4433744.1"/>
    <property type="molecule type" value="Genomic_DNA"/>
</dbReference>
<dbReference type="Proteomes" id="UP000813215">
    <property type="component" value="Unassembled WGS sequence"/>
</dbReference>
<reference evidence="1" key="2">
    <citation type="journal article" date="2022" name="Microbiol. Resour. Announc.">
        <title>Metagenome Sequencing to Explore Phylogenomics of Terrestrial Cyanobacteria.</title>
        <authorList>
            <person name="Ward R.D."/>
            <person name="Stajich J.E."/>
            <person name="Johansen J.R."/>
            <person name="Huntemann M."/>
            <person name="Clum A."/>
            <person name="Foster B."/>
            <person name="Foster B."/>
            <person name="Roux S."/>
            <person name="Palaniappan K."/>
            <person name="Varghese N."/>
            <person name="Mukherjee S."/>
            <person name="Reddy T.B.K."/>
            <person name="Daum C."/>
            <person name="Copeland A."/>
            <person name="Chen I.A."/>
            <person name="Ivanova N.N."/>
            <person name="Kyrpides N.C."/>
            <person name="Shapiro N."/>
            <person name="Eloe-Fadrosh E.A."/>
            <person name="Pietrasiak N."/>
        </authorList>
    </citation>
    <scope>NUCLEOTIDE SEQUENCE</scope>
    <source>
        <strain evidence="1">HA4357-MV3</strain>
    </source>
</reference>
<proteinExistence type="predicted"/>
<accession>A0A9E3H9Y1</accession>
<gene>
    <name evidence="1" type="ORF">KME28_19005</name>
</gene>
<protein>
    <submittedName>
        <fullName evidence="1">Uncharacterized protein</fullName>
    </submittedName>
</protein>
<evidence type="ECO:0000313" key="2">
    <source>
        <dbReference type="Proteomes" id="UP000813215"/>
    </source>
</evidence>
<dbReference type="AlphaFoldDB" id="A0A9E3H9Y1"/>
<comment type="caution">
    <text evidence="1">The sequence shown here is derived from an EMBL/GenBank/DDBJ whole genome shotgun (WGS) entry which is preliminary data.</text>
</comment>
<evidence type="ECO:0000313" key="1">
    <source>
        <dbReference type="EMBL" id="MBW4433744.1"/>
    </source>
</evidence>
<organism evidence="1 2">
    <name type="scientific">Pelatocladus maniniholoensis HA4357-MV3</name>
    <dbReference type="NCBI Taxonomy" id="1117104"/>
    <lineage>
        <taxon>Bacteria</taxon>
        <taxon>Bacillati</taxon>
        <taxon>Cyanobacteriota</taxon>
        <taxon>Cyanophyceae</taxon>
        <taxon>Nostocales</taxon>
        <taxon>Nostocaceae</taxon>
        <taxon>Pelatocladus</taxon>
    </lineage>
</organism>
<reference evidence="1" key="1">
    <citation type="submission" date="2021-05" db="EMBL/GenBank/DDBJ databases">
        <authorList>
            <person name="Pietrasiak N."/>
            <person name="Ward R."/>
            <person name="Stajich J.E."/>
            <person name="Kurbessoian T."/>
        </authorList>
    </citation>
    <scope>NUCLEOTIDE SEQUENCE</scope>
    <source>
        <strain evidence="1">HA4357-MV3</strain>
    </source>
</reference>